<feature type="domain" description="Glutamine amidotransferase type-2" evidence="7">
    <location>
        <begin position="2"/>
        <end position="206"/>
    </location>
</feature>
<gene>
    <name evidence="9" type="ORF">CM19_04715</name>
</gene>
<evidence type="ECO:0000313" key="10">
    <source>
        <dbReference type="Proteomes" id="UP000024332"/>
    </source>
</evidence>
<dbReference type="GO" id="GO:0097367">
    <property type="term" value="F:carbohydrate derivative binding"/>
    <property type="evidence" value="ECO:0007669"/>
    <property type="project" value="InterPro"/>
</dbReference>
<dbReference type="RefSeq" id="WP_048099235.1">
    <property type="nucleotide sequence ID" value="NZ_JFZT01000035.1"/>
</dbReference>
<organism evidence="9 10">
    <name type="scientific">Candidatus Acidianus copahuensis</name>
    <dbReference type="NCBI Taxonomy" id="1160895"/>
    <lineage>
        <taxon>Archaea</taxon>
        <taxon>Thermoproteota</taxon>
        <taxon>Thermoprotei</taxon>
        <taxon>Sulfolobales</taxon>
        <taxon>Sulfolobaceae</taxon>
        <taxon>Acidianus</taxon>
    </lineage>
</organism>
<dbReference type="InterPro" id="IPR017932">
    <property type="entry name" value="GATase_2_dom"/>
</dbReference>
<dbReference type="CDD" id="cd05008">
    <property type="entry name" value="SIS_GlmS_GlmD_1"/>
    <property type="match status" value="1"/>
</dbReference>
<dbReference type="STRING" id="1160895.CM19_04715"/>
<dbReference type="NCBIfam" id="NF001484">
    <property type="entry name" value="PRK00331.1"/>
    <property type="match status" value="1"/>
</dbReference>
<dbReference type="EC" id="2.6.1.16" evidence="2"/>
<dbReference type="OrthoDB" id="372195at2157"/>
<dbReference type="Pfam" id="PF01380">
    <property type="entry name" value="SIS"/>
    <property type="match status" value="1"/>
</dbReference>
<evidence type="ECO:0000259" key="8">
    <source>
        <dbReference type="PROSITE" id="PS51464"/>
    </source>
</evidence>
<proteinExistence type="predicted"/>
<dbReference type="SUPFAM" id="SSF56235">
    <property type="entry name" value="N-terminal nucleophile aminohydrolases (Ntn hydrolases)"/>
    <property type="match status" value="1"/>
</dbReference>
<dbReference type="GO" id="GO:0004360">
    <property type="term" value="F:glutamine-fructose-6-phosphate transaminase (isomerizing) activity"/>
    <property type="evidence" value="ECO:0007669"/>
    <property type="project" value="UniProtKB-EC"/>
</dbReference>
<dbReference type="InterPro" id="IPR035490">
    <property type="entry name" value="GlmS/FrlB_SIS"/>
</dbReference>
<dbReference type="Pfam" id="PF13522">
    <property type="entry name" value="GATase_6"/>
    <property type="match status" value="1"/>
</dbReference>
<evidence type="ECO:0000256" key="2">
    <source>
        <dbReference type="ARBA" id="ARBA00012916"/>
    </source>
</evidence>
<name>A0A031LQL2_9CREN</name>
<keyword evidence="4 9" id="KW-0808">Transferase</keyword>
<dbReference type="GO" id="GO:0006002">
    <property type="term" value="P:fructose 6-phosphate metabolic process"/>
    <property type="evidence" value="ECO:0007669"/>
    <property type="project" value="TreeGrafter"/>
</dbReference>
<dbReference type="SUPFAM" id="SSF53697">
    <property type="entry name" value="SIS domain"/>
    <property type="match status" value="1"/>
</dbReference>
<dbReference type="Gene3D" id="3.40.50.10490">
    <property type="entry name" value="Glucose-6-phosphate isomerase like protein, domain 1"/>
    <property type="match status" value="2"/>
</dbReference>
<dbReference type="AlphaFoldDB" id="A0A031LQL2"/>
<reference evidence="9 10" key="1">
    <citation type="submission" date="2014-03" db="EMBL/GenBank/DDBJ databases">
        <title>Draft genome sequence of the novel thermoacidophilic archaea Acidianus copahuensis ALE1 strain, isolated from Copahue volcanic area in Neuquen Argentina.</title>
        <authorList>
            <person name="Urbieta M.S."/>
            <person name="Rascovan N."/>
            <person name="Castro C."/>
            <person name="Revale S."/>
            <person name="Giaveno M.A."/>
            <person name="Vazquez M.P."/>
            <person name="Donati E.R."/>
        </authorList>
    </citation>
    <scope>NUCLEOTIDE SEQUENCE [LARGE SCALE GENOMIC DNA]</scope>
    <source>
        <strain evidence="9 10">ALE1</strain>
    </source>
</reference>
<protein>
    <recommendedName>
        <fullName evidence="2">glutamine--fructose-6-phosphate transaminase (isomerizing)</fullName>
        <ecNumber evidence="2">2.6.1.16</ecNumber>
    </recommendedName>
</protein>
<keyword evidence="3" id="KW-0032">Aminotransferase</keyword>
<feature type="domain" description="SIS" evidence="8">
    <location>
        <begin position="267"/>
        <end position="407"/>
    </location>
</feature>
<dbReference type="InterPro" id="IPR005855">
    <property type="entry name" value="GFAT"/>
</dbReference>
<dbReference type="GO" id="GO:0006487">
    <property type="term" value="P:protein N-linked glycosylation"/>
    <property type="evidence" value="ECO:0007669"/>
    <property type="project" value="TreeGrafter"/>
</dbReference>
<dbReference type="CDD" id="cd05009">
    <property type="entry name" value="SIS_GlmS_GlmD_2"/>
    <property type="match status" value="1"/>
</dbReference>
<evidence type="ECO:0000256" key="4">
    <source>
        <dbReference type="ARBA" id="ARBA00022679"/>
    </source>
</evidence>
<dbReference type="InterPro" id="IPR029055">
    <property type="entry name" value="Ntn_hydrolases_N"/>
</dbReference>
<dbReference type="GO" id="GO:0006047">
    <property type="term" value="P:UDP-N-acetylglucosamine metabolic process"/>
    <property type="evidence" value="ECO:0007669"/>
    <property type="project" value="TreeGrafter"/>
</dbReference>
<dbReference type="PROSITE" id="PS51464">
    <property type="entry name" value="SIS"/>
    <property type="match status" value="2"/>
</dbReference>
<dbReference type="InterPro" id="IPR001347">
    <property type="entry name" value="SIS_dom"/>
</dbReference>
<dbReference type="EMBL" id="JFZT01000035">
    <property type="protein sequence ID" value="EZQ10040.1"/>
    <property type="molecule type" value="Genomic_DNA"/>
</dbReference>
<dbReference type="PANTHER" id="PTHR10937:SF0">
    <property type="entry name" value="GLUTAMINE--FRUCTOSE-6-PHOSPHATE TRANSAMINASE (ISOMERIZING)"/>
    <property type="match status" value="1"/>
</dbReference>
<dbReference type="Gene3D" id="3.60.20.10">
    <property type="entry name" value="Glutamine Phosphoribosylpyrophosphate, subunit 1, domain 1"/>
    <property type="match status" value="1"/>
</dbReference>
<comment type="caution">
    <text evidence="9">The sequence shown here is derived from an EMBL/GenBank/DDBJ whole genome shotgun (WGS) entry which is preliminary data.</text>
</comment>
<evidence type="ECO:0000313" key="9">
    <source>
        <dbReference type="EMBL" id="EZQ10040.1"/>
    </source>
</evidence>
<evidence type="ECO:0000256" key="1">
    <source>
        <dbReference type="ARBA" id="ARBA00001031"/>
    </source>
</evidence>
<keyword evidence="6 9" id="KW-0315">Glutamine amidotransferase</keyword>
<accession>A0A031LQL2</accession>
<dbReference type="Proteomes" id="UP000024332">
    <property type="component" value="Unassembled WGS sequence"/>
</dbReference>
<dbReference type="InterPro" id="IPR046348">
    <property type="entry name" value="SIS_dom_sf"/>
</dbReference>
<evidence type="ECO:0000256" key="3">
    <source>
        <dbReference type="ARBA" id="ARBA00022576"/>
    </source>
</evidence>
<dbReference type="PROSITE" id="PS51278">
    <property type="entry name" value="GATASE_TYPE_2"/>
    <property type="match status" value="1"/>
</dbReference>
<feature type="domain" description="SIS" evidence="8">
    <location>
        <begin position="441"/>
        <end position="572"/>
    </location>
</feature>
<keyword evidence="10" id="KW-1185">Reference proteome</keyword>
<sequence length="581" mass="63906">MGGIFGFVCRNEEPISKLKEGLRRLVYRGYDGVGYSFFNGELKVRKSPLQVDKADIFSGSAKVAIGHTRYASRGWPTMENTHPILDCKGKIAVVMDGIIEDYEKLRDELKARGHNFVTTTDTEVIPHLLEEIDPKDILRIKGMYSLAYLTEEEKDKIFFIQSGQPLYIGIGKGECTFISSDIPSLYGFSEEALEVPDSSYGFVTYNVFKVFDNQGREIKDIKSRKVKYTPEIAEKAGYPHFMLKEIYEIPEAIIRSFESLMDKYLRLSAMIIYSAKHVYVVGNGTSYHAGLVSSYYLSENGIGVNVVSSAEFPYFALDNVGVGDVVVAISQSGETGDVVRSIKAAKMRGSVILGITNSVGSRLALESNVYLPITAGPEMAVPATKTFTSTLIVLLALSNYVGMMSGKKDEGDFNRLKISIKDLSESLEKRMDEISSKAKEIAEKVYKHEGLYVSSSGINFPISLEGALKFKEAAYLHAEGIQLGELLHGPIVLTNMGYPTVIVRPAEDASIPLYEKVLDRIASKNNVVTLGPEESFGSVKTSKELSPIANIVPLQLLAYYTGVKRGTPIDTPAGLVKAVIT</sequence>
<evidence type="ECO:0000259" key="7">
    <source>
        <dbReference type="PROSITE" id="PS51278"/>
    </source>
</evidence>
<dbReference type="InterPro" id="IPR035466">
    <property type="entry name" value="GlmS/AgaS_SIS"/>
</dbReference>
<evidence type="ECO:0000256" key="6">
    <source>
        <dbReference type="ARBA" id="ARBA00022962"/>
    </source>
</evidence>
<evidence type="ECO:0000256" key="5">
    <source>
        <dbReference type="ARBA" id="ARBA00022737"/>
    </source>
</evidence>
<dbReference type="NCBIfam" id="TIGR01135">
    <property type="entry name" value="glmS"/>
    <property type="match status" value="1"/>
</dbReference>
<keyword evidence="5" id="KW-0677">Repeat</keyword>
<comment type="catalytic activity">
    <reaction evidence="1">
        <text>D-fructose 6-phosphate + L-glutamine = D-glucosamine 6-phosphate + L-glutamate</text>
        <dbReference type="Rhea" id="RHEA:13237"/>
        <dbReference type="ChEBI" id="CHEBI:29985"/>
        <dbReference type="ChEBI" id="CHEBI:58359"/>
        <dbReference type="ChEBI" id="CHEBI:58725"/>
        <dbReference type="ChEBI" id="CHEBI:61527"/>
        <dbReference type="EC" id="2.6.1.16"/>
    </reaction>
</comment>
<dbReference type="PANTHER" id="PTHR10937">
    <property type="entry name" value="GLUCOSAMINE--FRUCTOSE-6-PHOSPHATE AMINOTRANSFERASE, ISOMERIZING"/>
    <property type="match status" value="1"/>
</dbReference>